<sequence>MIEYSLKKIISLSGIFLISLVAQIINILLILAGLWMASQGIGIINEILGLVFFGIGFYTFLWWIFVENWQIYRIFKPKLTDGF</sequence>
<feature type="transmembrane region" description="Helical" evidence="1">
    <location>
        <begin position="47"/>
        <end position="66"/>
    </location>
</feature>
<keyword evidence="1" id="KW-0812">Transmembrane</keyword>
<reference evidence="2 3" key="1">
    <citation type="journal article" date="2010" name="Stand. Genomic Sci.">
        <title>Complete genome sequence of Methanoplanus petrolearius type strain (SEBR 4847).</title>
        <authorList>
            <person name="Brambilla E."/>
            <person name="Djao O.D."/>
            <person name="Daligault H."/>
            <person name="Lapidus A."/>
            <person name="Lucas S."/>
            <person name="Hammon N."/>
            <person name="Nolan M."/>
            <person name="Tice H."/>
            <person name="Cheng J.F."/>
            <person name="Han C."/>
            <person name="Tapia R."/>
            <person name="Goodwin L."/>
            <person name="Pitluck S."/>
            <person name="Liolios K."/>
            <person name="Ivanova N."/>
            <person name="Mavromatis K."/>
            <person name="Mikhailova N."/>
            <person name="Pati A."/>
            <person name="Chen A."/>
            <person name="Palaniappan K."/>
            <person name="Land M."/>
            <person name="Hauser L."/>
            <person name="Chang Y.J."/>
            <person name="Jeffries C.D."/>
            <person name="Rohde M."/>
            <person name="Spring S."/>
            <person name="Sikorski J."/>
            <person name="Goker M."/>
            <person name="Woyke T."/>
            <person name="Bristow J."/>
            <person name="Eisen J.A."/>
            <person name="Markowitz V."/>
            <person name="Hugenholtz P."/>
            <person name="Kyrpides N.C."/>
            <person name="Klenk H.P."/>
        </authorList>
    </citation>
    <scope>NUCLEOTIDE SEQUENCE [LARGE SCALE GENOMIC DNA]</scope>
    <source>
        <strain evidence="3">DSM 11571 / OCM 486 / SEBR 4847</strain>
    </source>
</reference>
<dbReference type="HOGENOM" id="CLU_2534720_0_0_2"/>
<evidence type="ECO:0000313" key="3">
    <source>
        <dbReference type="Proteomes" id="UP000006565"/>
    </source>
</evidence>
<evidence type="ECO:0000313" key="2">
    <source>
        <dbReference type="EMBL" id="ADN37058.1"/>
    </source>
</evidence>
<dbReference type="KEGG" id="mpi:Mpet_2311"/>
<protein>
    <submittedName>
        <fullName evidence="2">Uncharacterized protein</fullName>
    </submittedName>
</protein>
<proteinExistence type="predicted"/>
<gene>
    <name evidence="2" type="ordered locus">Mpet_2311</name>
</gene>
<organism evidence="2 3">
    <name type="scientific">Methanolacinia petrolearia (strain DSM 11571 / OCM 486 / SEBR 4847)</name>
    <name type="common">Methanoplanus petrolearius</name>
    <dbReference type="NCBI Taxonomy" id="679926"/>
    <lineage>
        <taxon>Archaea</taxon>
        <taxon>Methanobacteriati</taxon>
        <taxon>Methanobacteriota</taxon>
        <taxon>Stenosarchaea group</taxon>
        <taxon>Methanomicrobia</taxon>
        <taxon>Methanomicrobiales</taxon>
        <taxon>Methanomicrobiaceae</taxon>
        <taxon>Methanolacinia</taxon>
    </lineage>
</organism>
<name>E1RD75_METP4</name>
<feature type="transmembrane region" description="Helical" evidence="1">
    <location>
        <begin position="12"/>
        <end position="35"/>
    </location>
</feature>
<accession>E1RD75</accession>
<dbReference type="EMBL" id="CP002117">
    <property type="protein sequence ID" value="ADN37058.1"/>
    <property type="molecule type" value="Genomic_DNA"/>
</dbReference>
<dbReference type="STRING" id="679926.Mpet_2311"/>
<keyword evidence="3" id="KW-1185">Reference proteome</keyword>
<evidence type="ECO:0000256" key="1">
    <source>
        <dbReference type="SAM" id="Phobius"/>
    </source>
</evidence>
<dbReference type="AlphaFoldDB" id="E1RD75"/>
<keyword evidence="1" id="KW-0472">Membrane</keyword>
<keyword evidence="1" id="KW-1133">Transmembrane helix</keyword>
<dbReference type="Proteomes" id="UP000006565">
    <property type="component" value="Chromosome"/>
</dbReference>